<feature type="transmembrane region" description="Helical" evidence="2">
    <location>
        <begin position="132"/>
        <end position="154"/>
    </location>
</feature>
<accession>A0A8S9UQE2</accession>
<comment type="caution">
    <text evidence="3">The sequence shown here is derived from an EMBL/GenBank/DDBJ whole genome shotgun (WGS) entry which is preliminary data.</text>
</comment>
<feature type="region of interest" description="Disordered" evidence="1">
    <location>
        <begin position="386"/>
        <end position="412"/>
    </location>
</feature>
<dbReference type="Proteomes" id="UP000704712">
    <property type="component" value="Unassembled WGS sequence"/>
</dbReference>
<name>A0A8S9UQE2_PHYIN</name>
<keyword evidence="2" id="KW-0812">Transmembrane</keyword>
<reference evidence="3" key="1">
    <citation type="submission" date="2020-03" db="EMBL/GenBank/DDBJ databases">
        <title>Hybrid Assembly of Korean Phytophthora infestans isolates.</title>
        <authorList>
            <person name="Prokchorchik M."/>
            <person name="Lee Y."/>
            <person name="Seo J."/>
            <person name="Cho J.-H."/>
            <person name="Park Y.-E."/>
            <person name="Jang D.-C."/>
            <person name="Im J.-S."/>
            <person name="Choi J.-G."/>
            <person name="Park H.-J."/>
            <person name="Lee G.-B."/>
            <person name="Lee Y.-G."/>
            <person name="Hong S.-Y."/>
            <person name="Cho K."/>
            <person name="Sohn K.H."/>
        </authorList>
    </citation>
    <scope>NUCLEOTIDE SEQUENCE</scope>
    <source>
        <strain evidence="3">KR_2_A2</strain>
    </source>
</reference>
<feature type="transmembrane region" description="Helical" evidence="2">
    <location>
        <begin position="225"/>
        <end position="246"/>
    </location>
</feature>
<dbReference type="EMBL" id="JAACNO010001101">
    <property type="protein sequence ID" value="KAF4143021.1"/>
    <property type="molecule type" value="Genomic_DNA"/>
</dbReference>
<sequence>MVAVSPAPSDIELAVRPVRPISLIVDACLQWFTLLAGRLPGAYTVAKLDAFDRFRRKISPWELTGMFLLSPAACLAVNVLIESIPLADPALGFYGSRNFQIRNFVVGTTVMMTLITTKLSCISRILPRSWKYISGISVALTAVAILTNAVNAVIGDVFPVPFTQFVPTGPMGVIGTLNNRKFLETPENRARMQKIDRWLAMDLAPILIYPIFTAVFMAVEPEQQMWLSLCLPVLKLFVRYLVWVAIKDELDLVGAATCSVGHLYHILFTVMCLQNAKSLETYAAVIAVNTLQMLLNCRGILKDAYELRKITEQLEDLDKLGSMDIVSLVSWIAQQEQVSRSLHHKTPSRLLSTCPEYQRDDYVTKYHKLLQSETYAISKNSRLTNLKGRDQHLNSKRRGTHPTGRNASPGEGFKDLLPKSDAVLISTRAASVAELPVATIVKANEKSRAVKSLTGGARQGEAVVRRFTSALHQTEIVLLRSYITIFAMAFYGLYRAIVFALPDRKYFVTMATTTTTGAVASMTYHMLVLCTLELVFLTLYMALISRQLGYSGVHQLGFVLWSQRILIQGKFIMLSIRFPLAHFGNGVIFQLNAKV</sequence>
<feature type="transmembrane region" description="Helical" evidence="2">
    <location>
        <begin position="522"/>
        <end position="543"/>
    </location>
</feature>
<proteinExistence type="predicted"/>
<keyword evidence="2" id="KW-1133">Transmembrane helix</keyword>
<evidence type="ECO:0000313" key="3">
    <source>
        <dbReference type="EMBL" id="KAF4143021.1"/>
    </source>
</evidence>
<evidence type="ECO:0008006" key="5">
    <source>
        <dbReference type="Google" id="ProtNLM"/>
    </source>
</evidence>
<evidence type="ECO:0000256" key="2">
    <source>
        <dbReference type="SAM" id="Phobius"/>
    </source>
</evidence>
<gene>
    <name evidence="3" type="ORF">GN958_ATG07787</name>
</gene>
<organism evidence="3 4">
    <name type="scientific">Phytophthora infestans</name>
    <name type="common">Potato late blight agent</name>
    <name type="synonym">Botrytis infestans</name>
    <dbReference type="NCBI Taxonomy" id="4787"/>
    <lineage>
        <taxon>Eukaryota</taxon>
        <taxon>Sar</taxon>
        <taxon>Stramenopiles</taxon>
        <taxon>Oomycota</taxon>
        <taxon>Peronosporomycetes</taxon>
        <taxon>Peronosporales</taxon>
        <taxon>Peronosporaceae</taxon>
        <taxon>Phytophthora</taxon>
    </lineage>
</organism>
<keyword evidence="2" id="KW-0472">Membrane</keyword>
<feature type="transmembrane region" description="Helical" evidence="2">
    <location>
        <begin position="101"/>
        <end position="120"/>
    </location>
</feature>
<protein>
    <recommendedName>
        <fullName evidence="5">Transmembrane protein</fullName>
    </recommendedName>
</protein>
<evidence type="ECO:0000313" key="4">
    <source>
        <dbReference type="Proteomes" id="UP000704712"/>
    </source>
</evidence>
<evidence type="ECO:0000256" key="1">
    <source>
        <dbReference type="SAM" id="MobiDB-lite"/>
    </source>
</evidence>
<feature type="transmembrane region" description="Helical" evidence="2">
    <location>
        <begin position="160"/>
        <end position="177"/>
    </location>
</feature>
<dbReference type="AlphaFoldDB" id="A0A8S9UQE2"/>
<feature type="transmembrane region" description="Helical" evidence="2">
    <location>
        <begin position="482"/>
        <end position="502"/>
    </location>
</feature>
<feature type="transmembrane region" description="Helical" evidence="2">
    <location>
        <begin position="198"/>
        <end position="219"/>
    </location>
</feature>
<feature type="transmembrane region" description="Helical" evidence="2">
    <location>
        <begin position="63"/>
        <end position="81"/>
    </location>
</feature>